<comment type="caution">
    <text evidence="2">The sequence shown here is derived from an EMBL/GenBank/DDBJ whole genome shotgun (WGS) entry which is preliminary data.</text>
</comment>
<evidence type="ECO:0000313" key="3">
    <source>
        <dbReference type="Proteomes" id="UP000714275"/>
    </source>
</evidence>
<dbReference type="Proteomes" id="UP000714275">
    <property type="component" value="Unassembled WGS sequence"/>
</dbReference>
<feature type="compositionally biased region" description="Polar residues" evidence="1">
    <location>
        <begin position="446"/>
        <end position="462"/>
    </location>
</feature>
<evidence type="ECO:0000256" key="1">
    <source>
        <dbReference type="SAM" id="MobiDB-lite"/>
    </source>
</evidence>
<name>A0A9P6ZQB4_9AGAM</name>
<feature type="region of interest" description="Disordered" evidence="1">
    <location>
        <begin position="446"/>
        <end position="498"/>
    </location>
</feature>
<sequence length="798" mass="87231">MQEVQEAQFCLFSHFSLLCKPARSLNCPNLLIAKLDWPLAMMAVSQVFHLSTSLNILGHWYYDAVPLALMANLDNVVYQFTEDVFAAEDRICERPSCRAQINKGQPCHYVHMIKPGKAGRHTKSVTSMKRPTVLAAPWYSSLRAPSTAANNCQPNPQMIRQLVNAAQRKSSINPPPVVAVPDWTNAAMGPPPTIPRHRAISGPDVVIPTSWQGSAAPPIPSRLTGTIGYSSNHGSYAGERLRWAKAAYATPGAALAAETISLEISAVHEAGGRRKSKGIPIGNICEGKKDIDARIDAPGLIDLALKTVLPKLCAFGGCLQPGHKGPKGSIKGPTFKMKQFSLVVVVPEHQWTEFENWQDNTEMAIEHSRRSSNAKGNHALAKDTSLSYSTDDAVFDSVQNSAGRVPLFYSAQPAQENMAASAARPSFDSARDTAASAALPSFNSAQDTAASNAAPSLNPVQSHETKPHSSIKRTHERATSSSTMLPPHKLRVPPVLSPDRNNLREALKIGGRADLDVKQISKFQNENIHFYLIPTRPLNELLMCTRYHSFSVDNADSSVGHVTIDPSIKGHIGIVGFKTAHRGWLTLTVPPSSGLGSCTSHKVVVKRPFHRVYPQGTPASSTDFRIGRFAPVDELAKLFREANVLYWAKALLGLVYDFIDRAIADASDPPPFVIPHVRFVEAGLALSYSQGSSKPTLKTGTARTAFLLEEVIEGDDFTKFIHNMDPDPLLDPDQDGYEFALFLAFTQHIQYVKTGGLVYISDYQVKAKICLGGGNIEKVCYKDFFVLYKCKVLEVRLP</sequence>
<proteinExistence type="predicted"/>
<organism evidence="2 3">
    <name type="scientific">Suillus placidus</name>
    <dbReference type="NCBI Taxonomy" id="48579"/>
    <lineage>
        <taxon>Eukaryota</taxon>
        <taxon>Fungi</taxon>
        <taxon>Dikarya</taxon>
        <taxon>Basidiomycota</taxon>
        <taxon>Agaricomycotina</taxon>
        <taxon>Agaricomycetes</taxon>
        <taxon>Agaricomycetidae</taxon>
        <taxon>Boletales</taxon>
        <taxon>Suillineae</taxon>
        <taxon>Suillaceae</taxon>
        <taxon>Suillus</taxon>
    </lineage>
</organism>
<accession>A0A9P6ZQB4</accession>
<dbReference type="OrthoDB" id="2675751at2759"/>
<keyword evidence="3" id="KW-1185">Reference proteome</keyword>
<evidence type="ECO:0000313" key="2">
    <source>
        <dbReference type="EMBL" id="KAG1774739.1"/>
    </source>
</evidence>
<gene>
    <name evidence="2" type="ORF">EV702DRAFT_1047491</name>
</gene>
<evidence type="ECO:0008006" key="4">
    <source>
        <dbReference type="Google" id="ProtNLM"/>
    </source>
</evidence>
<dbReference type="EMBL" id="JABBWD010000039">
    <property type="protein sequence ID" value="KAG1774739.1"/>
    <property type="molecule type" value="Genomic_DNA"/>
</dbReference>
<reference evidence="2" key="1">
    <citation type="journal article" date="2020" name="New Phytol.">
        <title>Comparative genomics reveals dynamic genome evolution in host specialist ectomycorrhizal fungi.</title>
        <authorList>
            <person name="Lofgren L.A."/>
            <person name="Nguyen N.H."/>
            <person name="Vilgalys R."/>
            <person name="Ruytinx J."/>
            <person name="Liao H.L."/>
            <person name="Branco S."/>
            <person name="Kuo A."/>
            <person name="LaButti K."/>
            <person name="Lipzen A."/>
            <person name="Andreopoulos W."/>
            <person name="Pangilinan J."/>
            <person name="Riley R."/>
            <person name="Hundley H."/>
            <person name="Na H."/>
            <person name="Barry K."/>
            <person name="Grigoriev I.V."/>
            <person name="Stajich J.E."/>
            <person name="Kennedy P.G."/>
        </authorList>
    </citation>
    <scope>NUCLEOTIDE SEQUENCE</scope>
    <source>
        <strain evidence="2">DOB743</strain>
    </source>
</reference>
<dbReference type="AlphaFoldDB" id="A0A9P6ZQB4"/>
<protein>
    <recommendedName>
        <fullName evidence="4">Alpha-type protein kinase domain-containing protein</fullName>
    </recommendedName>
</protein>